<gene>
    <name evidence="5" type="ORF">MUN89_07430</name>
</gene>
<feature type="transmembrane region" description="Helical" evidence="2">
    <location>
        <begin position="84"/>
        <end position="102"/>
    </location>
</feature>
<feature type="transmembrane region" description="Helical" evidence="2">
    <location>
        <begin position="40"/>
        <end position="58"/>
    </location>
</feature>
<accession>A0ABY4ENU7</accession>
<dbReference type="PANTHER" id="PTHR40047">
    <property type="entry name" value="UPF0703 PROTEIN YCGQ"/>
    <property type="match status" value="1"/>
</dbReference>
<dbReference type="Pfam" id="PF09323">
    <property type="entry name" value="DUF1980"/>
    <property type="match status" value="1"/>
</dbReference>
<dbReference type="InterPro" id="IPR052955">
    <property type="entry name" value="UPF0703_membrane_permease"/>
</dbReference>
<name>A0ABY4ENU7_9BACI</name>
<evidence type="ECO:0000259" key="3">
    <source>
        <dbReference type="Pfam" id="PF09323"/>
    </source>
</evidence>
<dbReference type="InterPro" id="IPR015402">
    <property type="entry name" value="DUF1980"/>
</dbReference>
<dbReference type="EMBL" id="CP095073">
    <property type="protein sequence ID" value="UOQ45751.1"/>
    <property type="molecule type" value="Genomic_DNA"/>
</dbReference>
<evidence type="ECO:0000313" key="5">
    <source>
        <dbReference type="EMBL" id="UOQ45751.1"/>
    </source>
</evidence>
<dbReference type="PANTHER" id="PTHR40047:SF1">
    <property type="entry name" value="UPF0703 PROTEIN YCGQ"/>
    <property type="match status" value="1"/>
</dbReference>
<dbReference type="Pfam" id="PF21537">
    <property type="entry name" value="DUF1980_C"/>
    <property type="match status" value="1"/>
</dbReference>
<feature type="domain" description="DUF1980" evidence="4">
    <location>
        <begin position="157"/>
        <end position="285"/>
    </location>
</feature>
<feature type="region of interest" description="Disordered" evidence="1">
    <location>
        <begin position="122"/>
        <end position="144"/>
    </location>
</feature>
<protein>
    <submittedName>
        <fullName evidence="5">TIGR03943 family protein</fullName>
    </submittedName>
</protein>
<dbReference type="Proteomes" id="UP000831787">
    <property type="component" value="Chromosome"/>
</dbReference>
<keyword evidence="2" id="KW-0472">Membrane</keyword>
<keyword evidence="6" id="KW-1185">Reference proteome</keyword>
<feature type="compositionally biased region" description="Polar residues" evidence="1">
    <location>
        <begin position="122"/>
        <end position="142"/>
    </location>
</feature>
<dbReference type="InterPro" id="IPR048447">
    <property type="entry name" value="DUF1980_C"/>
</dbReference>
<feature type="domain" description="DUF1980" evidence="3">
    <location>
        <begin position="9"/>
        <end position="116"/>
    </location>
</feature>
<dbReference type="RefSeq" id="WP_244712592.1">
    <property type="nucleotide sequence ID" value="NZ_CP095073.1"/>
</dbReference>
<reference evidence="5 6" key="1">
    <citation type="submission" date="2022-04" db="EMBL/GenBank/DDBJ databases">
        <title>Halobacillus sp. isolated from saltern.</title>
        <authorList>
            <person name="Won M."/>
            <person name="Lee C.-M."/>
            <person name="Woen H.-Y."/>
            <person name="Kwon S.-W."/>
        </authorList>
    </citation>
    <scope>NUCLEOTIDE SEQUENCE [LARGE SCALE GENOMIC DNA]</scope>
    <source>
        <strain evidence="5 6">SSBR10-3</strain>
    </source>
</reference>
<keyword evidence="2" id="KW-0812">Transmembrane</keyword>
<proteinExistence type="predicted"/>
<dbReference type="NCBIfam" id="TIGR03943">
    <property type="entry name" value="TIGR03943 family putative permease subunit"/>
    <property type="match status" value="1"/>
</dbReference>
<organism evidence="5 6">
    <name type="scientific">Halobacillus salinarum</name>
    <dbReference type="NCBI Taxonomy" id="2932257"/>
    <lineage>
        <taxon>Bacteria</taxon>
        <taxon>Bacillati</taxon>
        <taxon>Bacillota</taxon>
        <taxon>Bacilli</taxon>
        <taxon>Bacillales</taxon>
        <taxon>Bacillaceae</taxon>
        <taxon>Halobacillus</taxon>
    </lineage>
</organism>
<sequence>MKQSTHLFIQRIVLLGFTFLIFKLMVTGNIYNYVSPKMFPYVYFSFFVLALLCFMQFLRTKEEHEEENCDCGHDHAPTGSPLKVLLVYSLFLVPIFTGLLFSDHTLGTTIAQKKEFKYEASGSQNTDSSINNSQSTGKSAGKQQLDESGIITEQQLHPELYQQMSSENSITLTTENYMGAISILEENPAKFRGKKITIDGFVYREKEFPDTRIVLGRFGVTCCIADASLYGLMAEGDNLQSLKTDSWLQITGTLNEAVINDWSLPLIEIDSVKEMNKPSKAYVYENIDYSKLP</sequence>
<dbReference type="InterPro" id="IPR048493">
    <property type="entry name" value="DUF1980_N"/>
</dbReference>
<evidence type="ECO:0000256" key="2">
    <source>
        <dbReference type="SAM" id="Phobius"/>
    </source>
</evidence>
<evidence type="ECO:0000256" key="1">
    <source>
        <dbReference type="SAM" id="MobiDB-lite"/>
    </source>
</evidence>
<feature type="transmembrane region" description="Helical" evidence="2">
    <location>
        <begin position="12"/>
        <end position="34"/>
    </location>
</feature>
<evidence type="ECO:0000259" key="4">
    <source>
        <dbReference type="Pfam" id="PF21537"/>
    </source>
</evidence>
<keyword evidence="2" id="KW-1133">Transmembrane helix</keyword>
<evidence type="ECO:0000313" key="6">
    <source>
        <dbReference type="Proteomes" id="UP000831787"/>
    </source>
</evidence>